<comment type="caution">
    <text evidence="2">The sequence shown here is derived from an EMBL/GenBank/DDBJ whole genome shotgun (WGS) entry which is preliminary data.</text>
</comment>
<sequence>MGAPSGATQIPAILKGDQSPAADSELGSKDYSKLPIAVTLGGGYDDAGTEVIMKAAAGIRPVPWLRSDLAKPAPPLGPEYGKALVARIKVLLAKLEKEGKLSEEMVVWY</sequence>
<protein>
    <submittedName>
        <fullName evidence="2">Uncharacterized protein</fullName>
    </submittedName>
</protein>
<keyword evidence="3" id="KW-1185">Reference proteome</keyword>
<accession>A0A9P8UTL7</accession>
<dbReference type="OrthoDB" id="3649348at2759"/>
<proteinExistence type="predicted"/>
<evidence type="ECO:0000256" key="1">
    <source>
        <dbReference type="SAM" id="MobiDB-lite"/>
    </source>
</evidence>
<feature type="region of interest" description="Disordered" evidence="1">
    <location>
        <begin position="1"/>
        <end position="27"/>
    </location>
</feature>
<name>A0A9P8UTL7_9PEZI</name>
<dbReference type="GeneID" id="70135755"/>
<evidence type="ECO:0000313" key="3">
    <source>
        <dbReference type="Proteomes" id="UP000758603"/>
    </source>
</evidence>
<dbReference type="Proteomes" id="UP000758603">
    <property type="component" value="Unassembled WGS sequence"/>
</dbReference>
<gene>
    <name evidence="2" type="ORF">BKA67DRAFT_656008</name>
</gene>
<organism evidence="2 3">
    <name type="scientific">Truncatella angustata</name>
    <dbReference type="NCBI Taxonomy" id="152316"/>
    <lineage>
        <taxon>Eukaryota</taxon>
        <taxon>Fungi</taxon>
        <taxon>Dikarya</taxon>
        <taxon>Ascomycota</taxon>
        <taxon>Pezizomycotina</taxon>
        <taxon>Sordariomycetes</taxon>
        <taxon>Xylariomycetidae</taxon>
        <taxon>Amphisphaeriales</taxon>
        <taxon>Sporocadaceae</taxon>
        <taxon>Truncatella</taxon>
    </lineage>
</organism>
<reference evidence="2" key="1">
    <citation type="journal article" date="2021" name="Nat. Commun.">
        <title>Genetic determinants of endophytism in the Arabidopsis root mycobiome.</title>
        <authorList>
            <person name="Mesny F."/>
            <person name="Miyauchi S."/>
            <person name="Thiergart T."/>
            <person name="Pickel B."/>
            <person name="Atanasova L."/>
            <person name="Karlsson M."/>
            <person name="Huettel B."/>
            <person name="Barry K.W."/>
            <person name="Haridas S."/>
            <person name="Chen C."/>
            <person name="Bauer D."/>
            <person name="Andreopoulos W."/>
            <person name="Pangilinan J."/>
            <person name="LaButti K."/>
            <person name="Riley R."/>
            <person name="Lipzen A."/>
            <person name="Clum A."/>
            <person name="Drula E."/>
            <person name="Henrissat B."/>
            <person name="Kohler A."/>
            <person name="Grigoriev I.V."/>
            <person name="Martin F.M."/>
            <person name="Hacquard S."/>
        </authorList>
    </citation>
    <scope>NUCLEOTIDE SEQUENCE</scope>
    <source>
        <strain evidence="2">MPI-SDFR-AT-0073</strain>
    </source>
</reference>
<dbReference type="EMBL" id="JAGPXC010000002">
    <property type="protein sequence ID" value="KAH6657765.1"/>
    <property type="molecule type" value="Genomic_DNA"/>
</dbReference>
<evidence type="ECO:0000313" key="2">
    <source>
        <dbReference type="EMBL" id="KAH6657765.1"/>
    </source>
</evidence>
<dbReference type="AlphaFoldDB" id="A0A9P8UTL7"/>
<dbReference type="RefSeq" id="XP_045961999.1">
    <property type="nucleotide sequence ID" value="XM_046106864.1"/>
</dbReference>